<dbReference type="Proteomes" id="UP000287447">
    <property type="component" value="Unassembled WGS sequence"/>
</dbReference>
<evidence type="ECO:0000256" key="2">
    <source>
        <dbReference type="ARBA" id="ARBA00009142"/>
    </source>
</evidence>
<keyword evidence="5 8" id="KW-0812">Transmembrane</keyword>
<keyword evidence="7 8" id="KW-0472">Membrane</keyword>
<dbReference type="EMBL" id="SADE01000001">
    <property type="protein sequence ID" value="RVU39686.1"/>
    <property type="molecule type" value="Genomic_DNA"/>
</dbReference>
<feature type="transmembrane region" description="Helical" evidence="8">
    <location>
        <begin position="48"/>
        <end position="68"/>
    </location>
</feature>
<evidence type="ECO:0000313" key="9">
    <source>
        <dbReference type="EMBL" id="RVU39686.1"/>
    </source>
</evidence>
<evidence type="ECO:0000256" key="6">
    <source>
        <dbReference type="ARBA" id="ARBA00022989"/>
    </source>
</evidence>
<proteinExistence type="inferred from homology"/>
<comment type="caution">
    <text evidence="9">The sequence shown here is derived from an EMBL/GenBank/DDBJ whole genome shotgun (WGS) entry which is preliminary data.</text>
</comment>
<evidence type="ECO:0000256" key="4">
    <source>
        <dbReference type="ARBA" id="ARBA00022475"/>
    </source>
</evidence>
<dbReference type="PANTHER" id="PTHR30269">
    <property type="entry name" value="TRANSMEMBRANE PROTEIN YFCA"/>
    <property type="match status" value="1"/>
</dbReference>
<keyword evidence="3" id="KW-0813">Transport</keyword>
<evidence type="ECO:0000256" key="7">
    <source>
        <dbReference type="ARBA" id="ARBA00023136"/>
    </source>
</evidence>
<accession>A0A3S3USQ4</accession>
<dbReference type="InterPro" id="IPR002781">
    <property type="entry name" value="TM_pro_TauE-like"/>
</dbReference>
<gene>
    <name evidence="9" type="ORF">EOI86_00575</name>
</gene>
<dbReference type="AlphaFoldDB" id="A0A3S3USQ4"/>
<protein>
    <recommendedName>
        <fullName evidence="8">Probable membrane transporter protein</fullName>
    </recommendedName>
</protein>
<comment type="similarity">
    <text evidence="2 8">Belongs to the 4-toluene sulfonate uptake permease (TSUP) (TC 2.A.102) family.</text>
</comment>
<feature type="transmembrane region" description="Helical" evidence="8">
    <location>
        <begin position="77"/>
        <end position="95"/>
    </location>
</feature>
<dbReference type="OrthoDB" id="7028171at2"/>
<evidence type="ECO:0000256" key="3">
    <source>
        <dbReference type="ARBA" id="ARBA00022448"/>
    </source>
</evidence>
<feature type="transmembrane region" description="Helical" evidence="8">
    <location>
        <begin position="198"/>
        <end position="217"/>
    </location>
</feature>
<dbReference type="PANTHER" id="PTHR30269:SF37">
    <property type="entry name" value="MEMBRANE TRANSPORTER PROTEIN"/>
    <property type="match status" value="1"/>
</dbReference>
<dbReference type="Pfam" id="PF01925">
    <property type="entry name" value="TauE"/>
    <property type="match status" value="1"/>
</dbReference>
<feature type="transmembrane region" description="Helical" evidence="8">
    <location>
        <begin position="9"/>
        <end position="28"/>
    </location>
</feature>
<name>A0A3S3USQ4_9PROT</name>
<feature type="transmembrane region" description="Helical" evidence="8">
    <location>
        <begin position="170"/>
        <end position="192"/>
    </location>
</feature>
<evidence type="ECO:0000313" key="10">
    <source>
        <dbReference type="Proteomes" id="UP000287447"/>
    </source>
</evidence>
<reference evidence="10" key="1">
    <citation type="submission" date="2019-01" db="EMBL/GenBank/DDBJ databases">
        <title>Gri0909 isolated from a small marine red alga.</title>
        <authorList>
            <person name="Kim J."/>
            <person name="Jeong S.E."/>
            <person name="Jeon C.O."/>
        </authorList>
    </citation>
    <scope>NUCLEOTIDE SEQUENCE [LARGE SCALE GENOMIC DNA]</scope>
    <source>
        <strain evidence="10">Gri0909</strain>
    </source>
</reference>
<feature type="transmembrane region" description="Helical" evidence="8">
    <location>
        <begin position="101"/>
        <end position="120"/>
    </location>
</feature>
<organism evidence="9 10">
    <name type="scientific">Hwanghaeella grinnelliae</name>
    <dbReference type="NCBI Taxonomy" id="2500179"/>
    <lineage>
        <taxon>Bacteria</taxon>
        <taxon>Pseudomonadati</taxon>
        <taxon>Pseudomonadota</taxon>
        <taxon>Alphaproteobacteria</taxon>
        <taxon>Rhodospirillales</taxon>
        <taxon>Rhodospirillaceae</taxon>
        <taxon>Hwanghaeella</taxon>
    </lineage>
</organism>
<feature type="transmembrane region" description="Helical" evidence="8">
    <location>
        <begin position="229"/>
        <end position="247"/>
    </location>
</feature>
<keyword evidence="6 8" id="KW-1133">Transmembrane helix</keyword>
<dbReference type="InterPro" id="IPR052017">
    <property type="entry name" value="TSUP"/>
</dbReference>
<comment type="subcellular location">
    <subcellularLocation>
        <location evidence="1 8">Cell membrane</location>
        <topology evidence="1 8">Multi-pass membrane protein</topology>
    </subcellularLocation>
</comment>
<evidence type="ECO:0000256" key="5">
    <source>
        <dbReference type="ARBA" id="ARBA00022692"/>
    </source>
</evidence>
<sequence>MFEPIIDPIFYLAAIPAVLIAGIGKGGFGGSIGMLATPLIALTTSPLQAAAIMLPILCAMDIMGLLAYRTKASWPNLLRMAPGAVAGIVIGTLTFDVMSEDFIRILIGGIAIGFTISNLIKSSRNKKPAGPSWVKGSIWSCVSGFTSFVAHAGGPPVQVYLLPQRIDKTLYVGTTVWFFFLVNYVKLIPYGFLGQFSTSSLGTSLALAPLAPLGIWLGFKLHHRVNEVLFYRIIYVFLILAGAKLLFDGFSGLLAN</sequence>
<keyword evidence="10" id="KW-1185">Reference proteome</keyword>
<evidence type="ECO:0000256" key="8">
    <source>
        <dbReference type="RuleBase" id="RU363041"/>
    </source>
</evidence>
<keyword evidence="4 8" id="KW-1003">Cell membrane</keyword>
<dbReference type="GO" id="GO:0005886">
    <property type="term" value="C:plasma membrane"/>
    <property type="evidence" value="ECO:0007669"/>
    <property type="project" value="UniProtKB-SubCell"/>
</dbReference>
<evidence type="ECO:0000256" key="1">
    <source>
        <dbReference type="ARBA" id="ARBA00004651"/>
    </source>
</evidence>